<evidence type="ECO:0000256" key="1">
    <source>
        <dbReference type="ARBA" id="ARBA00022676"/>
    </source>
</evidence>
<name>A0A8J6FGA4_ELECQ</name>
<dbReference type="SUPFAM" id="SSF53756">
    <property type="entry name" value="UDP-Glycosyltransferase/glycogen phosphorylase"/>
    <property type="match status" value="1"/>
</dbReference>
<dbReference type="InterPro" id="IPR052622">
    <property type="entry name" value="Glycosyltransferase_G1"/>
</dbReference>
<evidence type="ECO:0000313" key="4">
    <source>
        <dbReference type="Proteomes" id="UP000770717"/>
    </source>
</evidence>
<gene>
    <name evidence="3" type="ORF">GDO78_007430</name>
</gene>
<proteinExistence type="predicted"/>
<keyword evidence="1" id="KW-0808">Transferase</keyword>
<evidence type="ECO:0000259" key="2">
    <source>
        <dbReference type="Pfam" id="PF00534"/>
    </source>
</evidence>
<comment type="caution">
    <text evidence="3">The sequence shown here is derived from an EMBL/GenBank/DDBJ whole genome shotgun (WGS) entry which is preliminary data.</text>
</comment>
<dbReference type="EMBL" id="WNTK01000003">
    <property type="protein sequence ID" value="KAG9487598.1"/>
    <property type="molecule type" value="Genomic_DNA"/>
</dbReference>
<keyword evidence="1" id="KW-0328">Glycosyltransferase</keyword>
<evidence type="ECO:0000313" key="3">
    <source>
        <dbReference type="EMBL" id="KAG9487598.1"/>
    </source>
</evidence>
<reference evidence="3" key="1">
    <citation type="thesis" date="2020" institute="ProQuest LLC" country="789 East Eisenhower Parkway, Ann Arbor, MI, USA">
        <title>Comparative Genomics and Chromosome Evolution.</title>
        <authorList>
            <person name="Mudd A.B."/>
        </authorList>
    </citation>
    <scope>NUCLEOTIDE SEQUENCE</scope>
    <source>
        <strain evidence="3">HN-11 Male</strain>
        <tissue evidence="3">Kidney and liver</tissue>
    </source>
</reference>
<accession>A0A8J6FGA4</accession>
<keyword evidence="4" id="KW-1185">Reference proteome</keyword>
<dbReference type="CDD" id="cd03801">
    <property type="entry name" value="GT4_PimA-like"/>
    <property type="match status" value="1"/>
</dbReference>
<dbReference type="Gene3D" id="3.40.50.2000">
    <property type="entry name" value="Glycogen Phosphorylase B"/>
    <property type="match status" value="2"/>
</dbReference>
<dbReference type="AlphaFoldDB" id="A0A8J6FGA4"/>
<dbReference type="PANTHER" id="PTHR46660">
    <property type="match status" value="1"/>
</dbReference>
<organism evidence="3 4">
    <name type="scientific">Eleutherodactylus coqui</name>
    <name type="common">Puerto Rican coqui</name>
    <dbReference type="NCBI Taxonomy" id="57060"/>
    <lineage>
        <taxon>Eukaryota</taxon>
        <taxon>Metazoa</taxon>
        <taxon>Chordata</taxon>
        <taxon>Craniata</taxon>
        <taxon>Vertebrata</taxon>
        <taxon>Euteleostomi</taxon>
        <taxon>Amphibia</taxon>
        <taxon>Batrachia</taxon>
        <taxon>Anura</taxon>
        <taxon>Neobatrachia</taxon>
        <taxon>Hyloidea</taxon>
        <taxon>Eleutherodactylidae</taxon>
        <taxon>Eleutherodactylinae</taxon>
        <taxon>Eleutherodactylus</taxon>
        <taxon>Eleutherodactylus</taxon>
    </lineage>
</organism>
<feature type="domain" description="Glycosyl transferase family 1" evidence="2">
    <location>
        <begin position="162"/>
        <end position="318"/>
    </location>
</feature>
<dbReference type="Pfam" id="PF00534">
    <property type="entry name" value="Glycos_transf_1"/>
    <property type="match status" value="1"/>
</dbReference>
<dbReference type="OrthoDB" id="512920at2759"/>
<dbReference type="Proteomes" id="UP000770717">
    <property type="component" value="Unassembled WGS sequence"/>
</dbReference>
<dbReference type="GO" id="GO:0016757">
    <property type="term" value="F:glycosyltransferase activity"/>
    <property type="evidence" value="ECO:0007669"/>
    <property type="project" value="UniProtKB-KW"/>
</dbReference>
<sequence>MKILFLACLRANTGNSTTAERIRSHLEAAGHECELRDAAEVHSTLEVAKLICQGKFDAGLAIHMYKAGRFLLANQIPYGVIFGGTDINEDVKNEEKCRVMGAVLEDARFAVAFTSKMKEAAAKHWPQAISKIHIQPQGILTMPNVSFDFEAFLHNAGMMHIPGNHHIFLLICGLRRVKDPLYLVEAFAEWHERKPSICLAIIGPMVDPVFTNEVKAKLRNIDGVHLIEEIPQTDLQALIQRSFAVVNSSLSEGMSAAILEAMDLEVPVLARDIPGNAAIVCHKNTGLLFSNPQEFVKMAKRLMSEPNLKRKITNNAKNYIRTHHSWELERETYQNLVQICLTEGL</sequence>
<dbReference type="PANTHER" id="PTHR46660:SF2">
    <property type="entry name" value="GLYCOSYLTRANSFERASE 1 DOMAIN-CONTAINING PROTEIN 1"/>
    <property type="match status" value="1"/>
</dbReference>
<dbReference type="InterPro" id="IPR001296">
    <property type="entry name" value="Glyco_trans_1"/>
</dbReference>
<protein>
    <recommendedName>
        <fullName evidence="2">Glycosyl transferase family 1 domain-containing protein</fullName>
    </recommendedName>
</protein>